<name>A0A915CG65_PARUN</name>
<proteinExistence type="predicted"/>
<dbReference type="WBParaSite" id="PgR169_g004_t01">
    <property type="protein sequence ID" value="PgR169_g004_t01"/>
    <property type="gene ID" value="PgR169_g004"/>
</dbReference>
<keyword evidence="1" id="KW-1185">Reference proteome</keyword>
<evidence type="ECO:0000313" key="1">
    <source>
        <dbReference type="Proteomes" id="UP000887569"/>
    </source>
</evidence>
<dbReference type="AlphaFoldDB" id="A0A915CG65"/>
<sequence>MVVLCKNSNDSFISCHHNDKHNYRISTWRYTMQPAEQIGTEKLQLKASKLLDVYRVTNPIEILSYESHLFLRQLHQELPEIVCISEIPNWRNLHTATLHSTLF</sequence>
<reference evidence="2" key="1">
    <citation type="submission" date="2022-11" db="UniProtKB">
        <authorList>
            <consortium name="WormBaseParasite"/>
        </authorList>
    </citation>
    <scope>IDENTIFICATION</scope>
</reference>
<dbReference type="Proteomes" id="UP000887569">
    <property type="component" value="Unplaced"/>
</dbReference>
<protein>
    <submittedName>
        <fullName evidence="2">Uncharacterized protein</fullName>
    </submittedName>
</protein>
<organism evidence="1 2">
    <name type="scientific">Parascaris univalens</name>
    <name type="common">Nematode worm</name>
    <dbReference type="NCBI Taxonomy" id="6257"/>
    <lineage>
        <taxon>Eukaryota</taxon>
        <taxon>Metazoa</taxon>
        <taxon>Ecdysozoa</taxon>
        <taxon>Nematoda</taxon>
        <taxon>Chromadorea</taxon>
        <taxon>Rhabditida</taxon>
        <taxon>Spirurina</taxon>
        <taxon>Ascaridomorpha</taxon>
        <taxon>Ascaridoidea</taxon>
        <taxon>Ascarididae</taxon>
        <taxon>Parascaris</taxon>
    </lineage>
</organism>
<accession>A0A915CG65</accession>
<evidence type="ECO:0000313" key="2">
    <source>
        <dbReference type="WBParaSite" id="PgR169_g004_t01"/>
    </source>
</evidence>